<evidence type="ECO:0000259" key="3">
    <source>
        <dbReference type="PROSITE" id="PS51186"/>
    </source>
</evidence>
<dbReference type="GO" id="GO:0003700">
    <property type="term" value="F:DNA-binding transcription factor activity"/>
    <property type="evidence" value="ECO:0007669"/>
    <property type="project" value="InterPro"/>
</dbReference>
<evidence type="ECO:0000313" key="4">
    <source>
        <dbReference type="EMBL" id="TQV85308.1"/>
    </source>
</evidence>
<dbReference type="PROSITE" id="PS50995">
    <property type="entry name" value="HTH_MARR_2"/>
    <property type="match status" value="1"/>
</dbReference>
<dbReference type="RefSeq" id="WP_142932985.1">
    <property type="nucleotide sequence ID" value="NZ_ML660168.1"/>
</dbReference>
<evidence type="ECO:0000259" key="2">
    <source>
        <dbReference type="PROSITE" id="PS50995"/>
    </source>
</evidence>
<dbReference type="InterPro" id="IPR000182">
    <property type="entry name" value="GNAT_dom"/>
</dbReference>
<dbReference type="Pfam" id="PF00583">
    <property type="entry name" value="Acetyltransf_1"/>
    <property type="match status" value="1"/>
</dbReference>
<dbReference type="SUPFAM" id="SSF46785">
    <property type="entry name" value="Winged helix' DNA-binding domain"/>
    <property type="match status" value="1"/>
</dbReference>
<dbReference type="InterPro" id="IPR016181">
    <property type="entry name" value="Acyl_CoA_acyltransferase"/>
</dbReference>
<dbReference type="SMART" id="SM00347">
    <property type="entry name" value="HTH_MARR"/>
    <property type="match status" value="1"/>
</dbReference>
<feature type="domain" description="HTH marR-type" evidence="2">
    <location>
        <begin position="5"/>
        <end position="144"/>
    </location>
</feature>
<dbReference type="Proteomes" id="UP000315439">
    <property type="component" value="Unassembled WGS sequence"/>
</dbReference>
<dbReference type="EMBL" id="VIKS01000012">
    <property type="protein sequence ID" value="TQV85308.1"/>
    <property type="molecule type" value="Genomic_DNA"/>
</dbReference>
<protein>
    <submittedName>
        <fullName evidence="4">MarR family transcriptional regulator</fullName>
    </submittedName>
</protein>
<evidence type="ECO:0000256" key="1">
    <source>
        <dbReference type="ARBA" id="ARBA00022679"/>
    </source>
</evidence>
<organism evidence="4 5">
    <name type="scientific">Aliikangiella coralliicola</name>
    <dbReference type="NCBI Taxonomy" id="2592383"/>
    <lineage>
        <taxon>Bacteria</taxon>
        <taxon>Pseudomonadati</taxon>
        <taxon>Pseudomonadota</taxon>
        <taxon>Gammaproteobacteria</taxon>
        <taxon>Oceanospirillales</taxon>
        <taxon>Pleioneaceae</taxon>
        <taxon>Aliikangiella</taxon>
    </lineage>
</organism>
<sequence length="312" mass="35930">MNVESDNELEALTLGFREFNRFYTDKIGVLNSRLVDSEFSLTEARVLFELFHNKGITAQTLQRLFHIDRGYLSRILKEFESNDLLVKKASPEDARKKLLYLSPKGQRAFEKLNHLSHQSMKQLLAKLARPEQNALLDAMHAIEQILGKSNDRYQQYHLRTLQPGDIGHIAHRQMLLYQQAFDWNINYEVIAAEILCQFVKNFDPDKEQSWIAEANGKIIGSVFLAKESDSVAKLRLLYVEPEARGLGLGTRLVGECVEAARKANYQTLKLWTQSSLISARRIYKHFGFRAIAVESHELFGPQTDGEYWQLDL</sequence>
<dbReference type="AlphaFoldDB" id="A0A545U752"/>
<gene>
    <name evidence="4" type="ORF">FLL46_19265</name>
</gene>
<dbReference type="InterPro" id="IPR000835">
    <property type="entry name" value="HTH_MarR-typ"/>
</dbReference>
<keyword evidence="1" id="KW-0808">Transferase</keyword>
<dbReference type="PANTHER" id="PTHR13947">
    <property type="entry name" value="GNAT FAMILY N-ACETYLTRANSFERASE"/>
    <property type="match status" value="1"/>
</dbReference>
<dbReference type="Pfam" id="PF01047">
    <property type="entry name" value="MarR"/>
    <property type="match status" value="1"/>
</dbReference>
<reference evidence="4 5" key="1">
    <citation type="submission" date="2019-07" db="EMBL/GenBank/DDBJ databases">
        <title>Draft genome for Aliikangiella sp. M105.</title>
        <authorList>
            <person name="Wang G."/>
        </authorList>
    </citation>
    <scope>NUCLEOTIDE SEQUENCE [LARGE SCALE GENOMIC DNA]</scope>
    <source>
        <strain evidence="4 5">M105</strain>
    </source>
</reference>
<dbReference type="InterPro" id="IPR036388">
    <property type="entry name" value="WH-like_DNA-bd_sf"/>
</dbReference>
<name>A0A545U752_9GAMM</name>
<dbReference type="PANTHER" id="PTHR13947:SF37">
    <property type="entry name" value="LD18367P"/>
    <property type="match status" value="1"/>
</dbReference>
<dbReference type="Gene3D" id="1.10.10.10">
    <property type="entry name" value="Winged helix-like DNA-binding domain superfamily/Winged helix DNA-binding domain"/>
    <property type="match status" value="1"/>
</dbReference>
<dbReference type="GO" id="GO:0008080">
    <property type="term" value="F:N-acetyltransferase activity"/>
    <property type="evidence" value="ECO:0007669"/>
    <property type="project" value="InterPro"/>
</dbReference>
<feature type="domain" description="N-acetyltransferase" evidence="3">
    <location>
        <begin position="156"/>
        <end position="312"/>
    </location>
</feature>
<dbReference type="Gene3D" id="3.40.630.30">
    <property type="match status" value="1"/>
</dbReference>
<dbReference type="CDD" id="cd04301">
    <property type="entry name" value="NAT_SF"/>
    <property type="match status" value="1"/>
</dbReference>
<proteinExistence type="predicted"/>
<dbReference type="PROSITE" id="PS51186">
    <property type="entry name" value="GNAT"/>
    <property type="match status" value="1"/>
</dbReference>
<comment type="caution">
    <text evidence="4">The sequence shown here is derived from an EMBL/GenBank/DDBJ whole genome shotgun (WGS) entry which is preliminary data.</text>
</comment>
<dbReference type="InterPro" id="IPR050769">
    <property type="entry name" value="NAT_camello-type"/>
</dbReference>
<accession>A0A545U752</accession>
<dbReference type="InterPro" id="IPR036390">
    <property type="entry name" value="WH_DNA-bd_sf"/>
</dbReference>
<keyword evidence="5" id="KW-1185">Reference proteome</keyword>
<evidence type="ECO:0000313" key="5">
    <source>
        <dbReference type="Proteomes" id="UP000315439"/>
    </source>
</evidence>
<dbReference type="OrthoDB" id="27442at2"/>
<dbReference type="SUPFAM" id="SSF55729">
    <property type="entry name" value="Acyl-CoA N-acyltransferases (Nat)"/>
    <property type="match status" value="1"/>
</dbReference>